<proteinExistence type="predicted"/>
<accession>A0AAN6N4F7</accession>
<dbReference type="Gene3D" id="3.30.60.10">
    <property type="entry name" value="Endochitinase-like"/>
    <property type="match status" value="1"/>
</dbReference>
<sequence length="186" mass="19590">MKLSWCGLLATSLGLAAAHGNHDDNGQHVPRMLGGKKLLSDMKLRRALSGQESFAGRRPLVDPVYKQQRRSISSGELEERQTGGTDGQCGPGVGSCASGYCCSPEGWCGKTTDYCESPDCQLNYGSGCDGNKKPAGADTSSIARPKLGSIPYGGAGIYDCVNAGDIAVTFDDGPYIYTSDLLDKLK</sequence>
<evidence type="ECO:0000313" key="12">
    <source>
        <dbReference type="EMBL" id="KAK3937242.1"/>
    </source>
</evidence>
<organism evidence="12 13">
    <name type="scientific">Diplogelasinospora grovesii</name>
    <dbReference type="NCBI Taxonomy" id="303347"/>
    <lineage>
        <taxon>Eukaryota</taxon>
        <taxon>Fungi</taxon>
        <taxon>Dikarya</taxon>
        <taxon>Ascomycota</taxon>
        <taxon>Pezizomycotina</taxon>
        <taxon>Sordariomycetes</taxon>
        <taxon>Sordariomycetidae</taxon>
        <taxon>Sordariales</taxon>
        <taxon>Diplogelasinosporaceae</taxon>
        <taxon>Diplogelasinospora</taxon>
    </lineage>
</organism>
<evidence type="ECO:0000259" key="11">
    <source>
        <dbReference type="PROSITE" id="PS51677"/>
    </source>
</evidence>
<dbReference type="PANTHER" id="PTHR46471:SF2">
    <property type="entry name" value="CHITIN DEACETYLASE-RELATED"/>
    <property type="match status" value="1"/>
</dbReference>
<dbReference type="InterPro" id="IPR018371">
    <property type="entry name" value="Chitin-binding_1_CS"/>
</dbReference>
<evidence type="ECO:0000256" key="2">
    <source>
        <dbReference type="ARBA" id="ARBA00022669"/>
    </source>
</evidence>
<evidence type="ECO:0000256" key="1">
    <source>
        <dbReference type="ARBA" id="ARBA00001941"/>
    </source>
</evidence>
<evidence type="ECO:0000256" key="4">
    <source>
        <dbReference type="ARBA" id="ARBA00022729"/>
    </source>
</evidence>
<dbReference type="SUPFAM" id="SSF57016">
    <property type="entry name" value="Plant lectins/antimicrobial peptides"/>
    <property type="match status" value="1"/>
</dbReference>
<keyword evidence="6" id="KW-0119">Carbohydrate metabolism</keyword>
<protein>
    <submittedName>
        <fullName evidence="12">Carbohydrate esterase</fullName>
    </submittedName>
</protein>
<keyword evidence="13" id="KW-1185">Reference proteome</keyword>
<dbReference type="PROSITE" id="PS51677">
    <property type="entry name" value="NODB"/>
    <property type="match status" value="1"/>
</dbReference>
<dbReference type="Proteomes" id="UP001303473">
    <property type="component" value="Unassembled WGS sequence"/>
</dbReference>
<evidence type="ECO:0000256" key="7">
    <source>
        <dbReference type="ARBA" id="ARBA00023285"/>
    </source>
</evidence>
<dbReference type="PANTHER" id="PTHR46471">
    <property type="entry name" value="CHITIN DEACETYLASE"/>
    <property type="match status" value="1"/>
</dbReference>
<feature type="non-terminal residue" evidence="12">
    <location>
        <position position="186"/>
    </location>
</feature>
<evidence type="ECO:0000259" key="10">
    <source>
        <dbReference type="PROSITE" id="PS50941"/>
    </source>
</evidence>
<dbReference type="AlphaFoldDB" id="A0AAN6N4F7"/>
<dbReference type="GO" id="GO:0046872">
    <property type="term" value="F:metal ion binding"/>
    <property type="evidence" value="ECO:0007669"/>
    <property type="project" value="UniProtKB-KW"/>
</dbReference>
<comment type="cofactor">
    <cofactor evidence="1">
        <name>Co(2+)</name>
        <dbReference type="ChEBI" id="CHEBI:48828"/>
    </cofactor>
</comment>
<dbReference type="InterPro" id="IPR002509">
    <property type="entry name" value="NODB_dom"/>
</dbReference>
<comment type="caution">
    <text evidence="8">Lacks conserved residue(s) required for the propagation of feature annotation.</text>
</comment>
<dbReference type="GO" id="GO:0005975">
    <property type="term" value="P:carbohydrate metabolic process"/>
    <property type="evidence" value="ECO:0007669"/>
    <property type="project" value="InterPro"/>
</dbReference>
<reference evidence="13" key="1">
    <citation type="journal article" date="2023" name="Mol. Phylogenet. Evol.">
        <title>Genome-scale phylogeny and comparative genomics of the fungal order Sordariales.</title>
        <authorList>
            <person name="Hensen N."/>
            <person name="Bonometti L."/>
            <person name="Westerberg I."/>
            <person name="Brannstrom I.O."/>
            <person name="Guillou S."/>
            <person name="Cros-Aarteil S."/>
            <person name="Calhoun S."/>
            <person name="Haridas S."/>
            <person name="Kuo A."/>
            <person name="Mondo S."/>
            <person name="Pangilinan J."/>
            <person name="Riley R."/>
            <person name="LaButti K."/>
            <person name="Andreopoulos B."/>
            <person name="Lipzen A."/>
            <person name="Chen C."/>
            <person name="Yan M."/>
            <person name="Daum C."/>
            <person name="Ng V."/>
            <person name="Clum A."/>
            <person name="Steindorff A."/>
            <person name="Ohm R.A."/>
            <person name="Martin F."/>
            <person name="Silar P."/>
            <person name="Natvig D.O."/>
            <person name="Lalanne C."/>
            <person name="Gautier V."/>
            <person name="Ament-Velasquez S.L."/>
            <person name="Kruys A."/>
            <person name="Hutchinson M.I."/>
            <person name="Powell A.J."/>
            <person name="Barry K."/>
            <person name="Miller A.N."/>
            <person name="Grigoriev I.V."/>
            <person name="Debuchy R."/>
            <person name="Gladieux P."/>
            <person name="Hiltunen Thoren M."/>
            <person name="Johannesson H."/>
        </authorList>
    </citation>
    <scope>NUCLEOTIDE SEQUENCE [LARGE SCALE GENOMIC DNA]</scope>
    <source>
        <strain evidence="13">CBS 340.73</strain>
    </source>
</reference>
<dbReference type="PROSITE" id="PS00026">
    <property type="entry name" value="CHIT_BIND_I_1"/>
    <property type="match status" value="1"/>
</dbReference>
<evidence type="ECO:0000313" key="13">
    <source>
        <dbReference type="Proteomes" id="UP001303473"/>
    </source>
</evidence>
<dbReference type="GO" id="GO:0016810">
    <property type="term" value="F:hydrolase activity, acting on carbon-nitrogen (but not peptide) bonds"/>
    <property type="evidence" value="ECO:0007669"/>
    <property type="project" value="InterPro"/>
</dbReference>
<keyword evidence="4 9" id="KW-0732">Signal</keyword>
<dbReference type="InterPro" id="IPR036861">
    <property type="entry name" value="Endochitinase-like_sf"/>
</dbReference>
<keyword evidence="8" id="KW-1015">Disulfide bond</keyword>
<dbReference type="PROSITE" id="PS50941">
    <property type="entry name" value="CHIT_BIND_I_2"/>
    <property type="match status" value="1"/>
</dbReference>
<feature type="chain" id="PRO_5043008485" evidence="9">
    <location>
        <begin position="19"/>
        <end position="186"/>
    </location>
</feature>
<evidence type="ECO:0000256" key="6">
    <source>
        <dbReference type="ARBA" id="ARBA00023277"/>
    </source>
</evidence>
<keyword evidence="3" id="KW-0479">Metal-binding</keyword>
<feature type="disulfide bond" evidence="8">
    <location>
        <begin position="96"/>
        <end position="108"/>
    </location>
</feature>
<gene>
    <name evidence="12" type="ORF">QBC46DRAFT_267927</name>
</gene>
<comment type="caution">
    <text evidence="12">The sequence shown here is derived from an EMBL/GenBank/DDBJ whole genome shotgun (WGS) entry which is preliminary data.</text>
</comment>
<name>A0AAN6N4F7_9PEZI</name>
<feature type="domain" description="Chitin-binding type-1" evidence="10">
    <location>
        <begin position="86"/>
        <end position="130"/>
    </location>
</feature>
<keyword evidence="5" id="KW-0378">Hydrolase</keyword>
<dbReference type="GO" id="GO:0008061">
    <property type="term" value="F:chitin binding"/>
    <property type="evidence" value="ECO:0007669"/>
    <property type="project" value="UniProtKB-UniRule"/>
</dbReference>
<evidence type="ECO:0000256" key="9">
    <source>
        <dbReference type="SAM" id="SignalP"/>
    </source>
</evidence>
<feature type="domain" description="NodB homology" evidence="11">
    <location>
        <begin position="164"/>
        <end position="186"/>
    </location>
</feature>
<dbReference type="EMBL" id="MU853859">
    <property type="protein sequence ID" value="KAK3937242.1"/>
    <property type="molecule type" value="Genomic_DNA"/>
</dbReference>
<evidence type="ECO:0000256" key="3">
    <source>
        <dbReference type="ARBA" id="ARBA00022723"/>
    </source>
</evidence>
<keyword evidence="2 8" id="KW-0147">Chitin-binding</keyword>
<dbReference type="InterPro" id="IPR001002">
    <property type="entry name" value="Chitin-bd_1"/>
</dbReference>
<evidence type="ECO:0000256" key="5">
    <source>
        <dbReference type="ARBA" id="ARBA00022801"/>
    </source>
</evidence>
<evidence type="ECO:0000256" key="8">
    <source>
        <dbReference type="PROSITE-ProRule" id="PRU00261"/>
    </source>
</evidence>
<keyword evidence="7" id="KW-0170">Cobalt</keyword>
<feature type="disulfide bond" evidence="8">
    <location>
        <begin position="101"/>
        <end position="115"/>
    </location>
</feature>
<feature type="signal peptide" evidence="9">
    <location>
        <begin position="1"/>
        <end position="18"/>
    </location>
</feature>